<dbReference type="Pfam" id="PF00149">
    <property type="entry name" value="Metallophos"/>
    <property type="match status" value="1"/>
</dbReference>
<dbReference type="STRING" id="558173.CDOO_00805"/>
<dbReference type="eggNOG" id="COG1409">
    <property type="taxonomic scope" value="Bacteria"/>
</dbReference>
<dbReference type="OrthoDB" id="9780884at2"/>
<dbReference type="InterPro" id="IPR004843">
    <property type="entry name" value="Calcineurin-like_PHP"/>
</dbReference>
<name>A0A097IJ31_9CORY</name>
<dbReference type="AlphaFoldDB" id="A0A097IJ31"/>
<dbReference type="InterPro" id="IPR011047">
    <property type="entry name" value="Quinoprotein_ADH-like_sf"/>
</dbReference>
<dbReference type="Pfam" id="PF13360">
    <property type="entry name" value="PQQ_2"/>
    <property type="match status" value="1"/>
</dbReference>
<evidence type="ECO:0000313" key="5">
    <source>
        <dbReference type="Proteomes" id="UP000029914"/>
    </source>
</evidence>
<accession>A0A097IJ31</accession>
<dbReference type="InterPro" id="IPR002372">
    <property type="entry name" value="PQQ_rpt_dom"/>
</dbReference>
<dbReference type="PANTHER" id="PTHR34512:SF30">
    <property type="entry name" value="OUTER MEMBRANE PROTEIN ASSEMBLY FACTOR BAMB"/>
    <property type="match status" value="1"/>
</dbReference>
<dbReference type="Gene3D" id="2.40.128.630">
    <property type="match status" value="1"/>
</dbReference>
<feature type="region of interest" description="Disordered" evidence="1">
    <location>
        <begin position="346"/>
        <end position="373"/>
    </location>
</feature>
<dbReference type="eggNOG" id="COG1520">
    <property type="taxonomic scope" value="Bacteria"/>
</dbReference>
<gene>
    <name evidence="4" type="ORF">CDOO_00805</name>
</gene>
<feature type="domain" description="Pyrrolo-quinoline quinone repeat" evidence="3">
    <location>
        <begin position="413"/>
        <end position="659"/>
    </location>
</feature>
<evidence type="ECO:0000313" key="4">
    <source>
        <dbReference type="EMBL" id="AIT62134.1"/>
    </source>
</evidence>
<organism evidence="4 5">
    <name type="scientific">Corynebacterium doosanense CAU 212 = DSM 45436</name>
    <dbReference type="NCBI Taxonomy" id="558173"/>
    <lineage>
        <taxon>Bacteria</taxon>
        <taxon>Bacillati</taxon>
        <taxon>Actinomycetota</taxon>
        <taxon>Actinomycetes</taxon>
        <taxon>Mycobacteriales</taxon>
        <taxon>Corynebacteriaceae</taxon>
        <taxon>Corynebacterium</taxon>
    </lineage>
</organism>
<dbReference type="EMBL" id="CP006764">
    <property type="protein sequence ID" value="AIT62134.1"/>
    <property type="molecule type" value="Genomic_DNA"/>
</dbReference>
<feature type="region of interest" description="Disordered" evidence="1">
    <location>
        <begin position="1"/>
        <end position="20"/>
    </location>
</feature>
<dbReference type="InterPro" id="IPR029052">
    <property type="entry name" value="Metallo-depent_PP-like"/>
</dbReference>
<dbReference type="SUPFAM" id="SSF50998">
    <property type="entry name" value="Quinoprotein alcohol dehydrogenase-like"/>
    <property type="match status" value="2"/>
</dbReference>
<feature type="domain" description="Calcineurin-like phosphoesterase" evidence="2">
    <location>
        <begin position="109"/>
        <end position="300"/>
    </location>
</feature>
<dbReference type="InterPro" id="IPR015943">
    <property type="entry name" value="WD40/YVTN_repeat-like_dom_sf"/>
</dbReference>
<feature type="compositionally biased region" description="Basic and acidic residues" evidence="1">
    <location>
        <begin position="1"/>
        <end position="12"/>
    </location>
</feature>
<dbReference type="HOGENOM" id="CLU_372037_0_0_11"/>
<reference evidence="4 5" key="1">
    <citation type="submission" date="2013-09" db="EMBL/GenBank/DDBJ databases">
        <title>Complete genome sequence of Corynebacterium doosanense CAU 212(T) (=DSM 45436(T)), isolated from activated sludge.</title>
        <authorList>
            <person name="Schaffert L."/>
            <person name="Albersmeier A."/>
            <person name="Kalinowski J."/>
            <person name="Ruckert C."/>
        </authorList>
    </citation>
    <scope>NUCLEOTIDE SEQUENCE [LARGE SCALE GENOMIC DNA]</scope>
    <source>
        <strain evidence="4 5">CAU 212</strain>
    </source>
</reference>
<dbReference type="SUPFAM" id="SSF49464">
    <property type="entry name" value="Carboxypeptidase regulatory domain-like"/>
    <property type="match status" value="1"/>
</dbReference>
<dbReference type="SUPFAM" id="SSF56300">
    <property type="entry name" value="Metallo-dependent phosphatases"/>
    <property type="match status" value="1"/>
</dbReference>
<keyword evidence="5" id="KW-1185">Reference proteome</keyword>
<evidence type="ECO:0000256" key="1">
    <source>
        <dbReference type="SAM" id="MobiDB-lite"/>
    </source>
</evidence>
<dbReference type="PANTHER" id="PTHR34512">
    <property type="entry name" value="CELL SURFACE PROTEIN"/>
    <property type="match status" value="1"/>
</dbReference>
<dbReference type="GO" id="GO:0016787">
    <property type="term" value="F:hydrolase activity"/>
    <property type="evidence" value="ECO:0007669"/>
    <property type="project" value="InterPro"/>
</dbReference>
<protein>
    <submittedName>
        <fullName evidence="4">Uncharacterized protein</fullName>
    </submittedName>
</protein>
<evidence type="ECO:0000259" key="2">
    <source>
        <dbReference type="Pfam" id="PF00149"/>
    </source>
</evidence>
<proteinExistence type="predicted"/>
<dbReference type="KEGG" id="cdo:CDOO_00805"/>
<sequence>MDTPTQHDREDDTPSDTVRGTVVDSLGQPLPRISVSDGLRVTLTDDNGAFSFNGDPDNGGALPGSGFITVTVPAGLTADRWFCRTRSGEDLRFVLERATDPAATALPYRFAHLTDLHIGGAAMYPQPAELGDAEVLGALLRRIAEQTDVASFMITGDLTDRGVDDQYRELLRTLSHSPRPWHTVPGNHDHMAGDRYHSTVSRTGYEIHTGDPAAYETWMGPRWYSFDLPGLHVVCMDWLTDELDLDAGIQRSWLAADLAAWNAGGQGERPWILLYHDQPTREFLGSAPYPPKATFSGHRHTDRIVKTDDVLHVNTPPAMFGGIDHSVAGYRVVEWDGEQITVVTGPSFPPAGSGGTVGSAGSAGSGRAAAEDTPAPVTPLWQHEPDTTGYRAVAAGQGTAGTLVAYRACEGGEGRLSCLDLATGRTVWELDLDTWPAADAPVRGSVDGSPVAVIGLVDGSVIAVDDTAGTLLWRFDSTDPMRRFSLHSPAVTEGTVIAGDVSDVVGISLDDGTLRWRRRDLANYQTFITMASPAPDGSRVAVGSFPAPERISVLDAATGGDLATAHAQQQSRTTGESPFSRAALPVATPVWAAPTGIIYTTLNGTSRLNPFTATVEWQRLSRRPWNEASPLCVPDGVVVTDSSGEVSLLDVDTGDTRWTWNWSRDSSGAPLVCRGTSRRTPEPLSATPALAGEEILVPTLCASVVVLDVSTGELRRVVPTCAPVTATPIPGPVGHGPGLLMVTVESDGGVRCYPLQ</sequence>
<dbReference type="SMART" id="SM00564">
    <property type="entry name" value="PQQ"/>
    <property type="match status" value="4"/>
</dbReference>
<evidence type="ECO:0000259" key="3">
    <source>
        <dbReference type="Pfam" id="PF13360"/>
    </source>
</evidence>
<dbReference type="Gene3D" id="3.60.21.10">
    <property type="match status" value="1"/>
</dbReference>
<dbReference type="InterPro" id="IPR018391">
    <property type="entry name" value="PQQ_b-propeller_rpt"/>
</dbReference>
<dbReference type="Proteomes" id="UP000029914">
    <property type="component" value="Chromosome"/>
</dbReference>
<dbReference type="RefSeq" id="WP_018022985.1">
    <property type="nucleotide sequence ID" value="NZ_AQUX01000018.1"/>
</dbReference>
<dbReference type="Gene3D" id="2.130.10.10">
    <property type="entry name" value="YVTN repeat-like/Quinoprotein amine dehydrogenase"/>
    <property type="match status" value="1"/>
</dbReference>
<dbReference type="InterPro" id="IPR008969">
    <property type="entry name" value="CarboxyPept-like_regulatory"/>
</dbReference>
<feature type="compositionally biased region" description="Gly residues" evidence="1">
    <location>
        <begin position="352"/>
        <end position="364"/>
    </location>
</feature>